<organism evidence="1 3">
    <name type="scientific">Corynebacterium casei UCMA 3821</name>
    <dbReference type="NCBI Taxonomy" id="1110505"/>
    <lineage>
        <taxon>Bacteria</taxon>
        <taxon>Bacillati</taxon>
        <taxon>Actinomycetota</taxon>
        <taxon>Actinomycetes</taxon>
        <taxon>Mycobacteriales</taxon>
        <taxon>Corynebacteriaceae</taxon>
        <taxon>Corynebacterium</taxon>
    </lineage>
</organism>
<accession>G7HTZ2</accession>
<evidence type="ECO:0000313" key="2">
    <source>
        <dbReference type="EMBL" id="CCE54446.1"/>
    </source>
</evidence>
<evidence type="ECO:0000313" key="1">
    <source>
        <dbReference type="EMBL" id="CCE53657.1"/>
    </source>
</evidence>
<protein>
    <submittedName>
        <fullName evidence="1">Uncharacterized protein</fullName>
    </submittedName>
</protein>
<dbReference type="EMBL" id="CAFW01000007">
    <property type="protein sequence ID" value="CCE53657.1"/>
    <property type="molecule type" value="Genomic_DNA"/>
</dbReference>
<dbReference type="EMBL" id="CAFW01000027">
    <property type="protein sequence ID" value="CCE54446.1"/>
    <property type="molecule type" value="Genomic_DNA"/>
</dbReference>
<reference evidence="1 3" key="1">
    <citation type="journal article" date="2012" name="J. Bacteriol.">
        <title>Genome Sequence of Corynebacterium casei UCMA 3821, Isolated from a Smear-Ripened Cheese.</title>
        <authorList>
            <person name="Monnet C."/>
            <person name="Loux V."/>
            <person name="Bento P."/>
            <person name="Gibrat J.F."/>
            <person name="Straub C."/>
            <person name="Bonnarme P."/>
            <person name="Landaud S."/>
            <person name="Irlinger F."/>
        </authorList>
    </citation>
    <scope>NUCLEOTIDE SEQUENCE [LARGE SCALE GENOMIC DNA]</scope>
    <source>
        <strain evidence="1 3">UCMA 3821</strain>
    </source>
</reference>
<evidence type="ECO:0000313" key="3">
    <source>
        <dbReference type="Proteomes" id="UP000004840"/>
    </source>
</evidence>
<proteinExistence type="predicted"/>
<comment type="caution">
    <text evidence="1">The sequence shown here is derived from an EMBL/GenBank/DDBJ whole genome shotgun (WGS) entry which is preliminary data.</text>
</comment>
<name>G7HTZ2_9CORY</name>
<gene>
    <name evidence="1" type="ORF">CCAS_00160</name>
    <name evidence="2" type="ORF">CCAS_04280</name>
</gene>
<sequence>MQDQFASPMRNPGGNIDQFLAQADRSGIDQLATGNTACCSQQIVADGRDD</sequence>
<dbReference type="Proteomes" id="UP000004840">
    <property type="component" value="Unassembled WGS sequence"/>
</dbReference>
<dbReference type="AlphaFoldDB" id="G7HTZ2"/>